<proteinExistence type="predicted"/>
<sequence length="59" mass="6923">MSYAKAIRNAYATSISLLCMPPYFKQILYLYLNYISFFLKIVLSKEFISQVNIVIFLSM</sequence>
<evidence type="ECO:0000313" key="2">
    <source>
        <dbReference type="Proteomes" id="UP000001822"/>
    </source>
</evidence>
<dbReference type="EMBL" id="CP000383">
    <property type="protein sequence ID" value="ABG58507.1"/>
    <property type="molecule type" value="Genomic_DNA"/>
</dbReference>
<organism evidence="1 2">
    <name type="scientific">Cytophaga hutchinsonii (strain ATCC 33406 / DSM 1761 / CIP 103989 / NBRC 15051 / NCIMB 9469 / D465)</name>
    <dbReference type="NCBI Taxonomy" id="269798"/>
    <lineage>
        <taxon>Bacteria</taxon>
        <taxon>Pseudomonadati</taxon>
        <taxon>Bacteroidota</taxon>
        <taxon>Cytophagia</taxon>
        <taxon>Cytophagales</taxon>
        <taxon>Cytophagaceae</taxon>
        <taxon>Cytophaga</taxon>
    </lineage>
</organism>
<keyword evidence="2" id="KW-1185">Reference proteome</keyword>
<dbReference type="KEGG" id="chu:CHU_1234"/>
<dbReference type="AlphaFoldDB" id="A0A6N4SQD8"/>
<reference evidence="1 2" key="1">
    <citation type="journal article" date="2007" name="Appl. Environ. Microbiol.">
        <title>Genome sequence of the cellulolytic gliding bacterium Cytophaga hutchinsonii.</title>
        <authorList>
            <person name="Xie G."/>
            <person name="Bruce D.C."/>
            <person name="Challacombe J.F."/>
            <person name="Chertkov O."/>
            <person name="Detter J.C."/>
            <person name="Gilna P."/>
            <person name="Han C.S."/>
            <person name="Lucas S."/>
            <person name="Misra M."/>
            <person name="Myers G.L."/>
            <person name="Richardson P."/>
            <person name="Tapia R."/>
            <person name="Thayer N."/>
            <person name="Thompson L.S."/>
            <person name="Brettin T.S."/>
            <person name="Henrissat B."/>
            <person name="Wilson D.B."/>
            <person name="McBride M.J."/>
        </authorList>
    </citation>
    <scope>NUCLEOTIDE SEQUENCE [LARGE SCALE GENOMIC DNA]</scope>
    <source>
        <strain evidence="2">ATCC 33406 / DSM 1761 / CIP 103989 / NBRC 15051 / NCIMB 9469 / D465</strain>
    </source>
</reference>
<gene>
    <name evidence="1" type="ordered locus">CHU_1234</name>
</gene>
<evidence type="ECO:0000313" key="1">
    <source>
        <dbReference type="EMBL" id="ABG58507.1"/>
    </source>
</evidence>
<protein>
    <submittedName>
        <fullName evidence="1">Uncharacterized protein</fullName>
    </submittedName>
</protein>
<name>A0A6N4SQD8_CYTH3</name>
<dbReference type="Proteomes" id="UP000001822">
    <property type="component" value="Chromosome"/>
</dbReference>
<accession>A0A6N4SQD8</accession>